<dbReference type="AlphaFoldDB" id="B0DQ57"/>
<dbReference type="HOGENOM" id="CLU_107219_0_0_1"/>
<proteinExistence type="predicted"/>
<dbReference type="RefSeq" id="XP_001886030.1">
    <property type="nucleotide sequence ID" value="XM_001885995.1"/>
</dbReference>
<gene>
    <name evidence="1" type="ORF">LACBIDRAFT_295296</name>
</gene>
<dbReference type="Proteomes" id="UP000001194">
    <property type="component" value="Unassembled WGS sequence"/>
</dbReference>
<dbReference type="EMBL" id="DS547125">
    <property type="protein sequence ID" value="EDR03234.1"/>
    <property type="molecule type" value="Genomic_DNA"/>
</dbReference>
<evidence type="ECO:0000313" key="1">
    <source>
        <dbReference type="EMBL" id="EDR03234.1"/>
    </source>
</evidence>
<accession>B0DQ57</accession>
<dbReference type="GeneID" id="6081663"/>
<evidence type="ECO:0000313" key="2">
    <source>
        <dbReference type="Proteomes" id="UP000001194"/>
    </source>
</evidence>
<sequence>MATTEIVLLSLSQWTKNHLTAIFQATTASALEEALDAFLFKDATITVNGRTISRTEFTNLLSGEKFDETHASISFAGAVEVPADPKSPVLAGSVGVFFTAIVDEAIVIRDVPVQEQTTASINVVIEQDDSLPPPPRPPIRGFSDRRRVKVLNEVVLVGRVSPQAV</sequence>
<reference evidence="1 2" key="1">
    <citation type="journal article" date="2008" name="Nature">
        <title>The genome of Laccaria bicolor provides insights into mycorrhizal symbiosis.</title>
        <authorList>
            <person name="Martin F."/>
            <person name="Aerts A."/>
            <person name="Ahren D."/>
            <person name="Brun A."/>
            <person name="Danchin E.G.J."/>
            <person name="Duchaussoy F."/>
            <person name="Gibon J."/>
            <person name="Kohler A."/>
            <person name="Lindquist E."/>
            <person name="Pereda V."/>
            <person name="Salamov A."/>
            <person name="Shapiro H.J."/>
            <person name="Wuyts J."/>
            <person name="Blaudez D."/>
            <person name="Buee M."/>
            <person name="Brokstein P."/>
            <person name="Canbaeck B."/>
            <person name="Cohen D."/>
            <person name="Courty P.E."/>
            <person name="Coutinho P.M."/>
            <person name="Delaruelle C."/>
            <person name="Detter J.C."/>
            <person name="Deveau A."/>
            <person name="DiFazio S."/>
            <person name="Duplessis S."/>
            <person name="Fraissinet-Tachet L."/>
            <person name="Lucic E."/>
            <person name="Frey-Klett P."/>
            <person name="Fourrey C."/>
            <person name="Feussner I."/>
            <person name="Gay G."/>
            <person name="Grimwood J."/>
            <person name="Hoegger P.J."/>
            <person name="Jain P."/>
            <person name="Kilaru S."/>
            <person name="Labbe J."/>
            <person name="Lin Y.C."/>
            <person name="Legue V."/>
            <person name="Le Tacon F."/>
            <person name="Marmeisse R."/>
            <person name="Melayah D."/>
            <person name="Montanini B."/>
            <person name="Muratet M."/>
            <person name="Nehls U."/>
            <person name="Niculita-Hirzel H."/>
            <person name="Oudot-Le Secq M.P."/>
            <person name="Peter M."/>
            <person name="Quesneville H."/>
            <person name="Rajashekar B."/>
            <person name="Reich M."/>
            <person name="Rouhier N."/>
            <person name="Schmutz J."/>
            <person name="Yin T."/>
            <person name="Chalot M."/>
            <person name="Henrissat B."/>
            <person name="Kuees U."/>
            <person name="Lucas S."/>
            <person name="Van de Peer Y."/>
            <person name="Podila G.K."/>
            <person name="Polle A."/>
            <person name="Pukkila P.J."/>
            <person name="Richardson P.M."/>
            <person name="Rouze P."/>
            <person name="Sanders I.R."/>
            <person name="Stajich J.E."/>
            <person name="Tunlid A."/>
            <person name="Tuskan G."/>
            <person name="Grigoriev I.V."/>
        </authorList>
    </citation>
    <scope>NUCLEOTIDE SEQUENCE [LARGE SCALE GENOMIC DNA]</scope>
    <source>
        <strain evidence="2">S238N-H82 / ATCC MYA-4686</strain>
    </source>
</reference>
<dbReference type="OrthoDB" id="3188871at2759"/>
<organism evidence="2">
    <name type="scientific">Laccaria bicolor (strain S238N-H82 / ATCC MYA-4686)</name>
    <name type="common">Bicoloured deceiver</name>
    <name type="synonym">Laccaria laccata var. bicolor</name>
    <dbReference type="NCBI Taxonomy" id="486041"/>
    <lineage>
        <taxon>Eukaryota</taxon>
        <taxon>Fungi</taxon>
        <taxon>Dikarya</taxon>
        <taxon>Basidiomycota</taxon>
        <taxon>Agaricomycotina</taxon>
        <taxon>Agaricomycetes</taxon>
        <taxon>Agaricomycetidae</taxon>
        <taxon>Agaricales</taxon>
        <taxon>Agaricineae</taxon>
        <taxon>Hydnangiaceae</taxon>
        <taxon>Laccaria</taxon>
    </lineage>
</organism>
<dbReference type="InParanoid" id="B0DQ57"/>
<name>B0DQ57_LACBS</name>
<protein>
    <submittedName>
        <fullName evidence="1">Predicted protein</fullName>
    </submittedName>
</protein>
<keyword evidence="2" id="KW-1185">Reference proteome</keyword>
<dbReference type="KEGG" id="lbc:LACBIDRAFT_295296"/>